<organism evidence="1 2">
    <name type="scientific">Clostridium drakei</name>
    <dbReference type="NCBI Taxonomy" id="332101"/>
    <lineage>
        <taxon>Bacteria</taxon>
        <taxon>Bacillati</taxon>
        <taxon>Bacillota</taxon>
        <taxon>Clostridia</taxon>
        <taxon>Eubacteriales</taxon>
        <taxon>Clostridiaceae</taxon>
        <taxon>Clostridium</taxon>
    </lineage>
</organism>
<protein>
    <submittedName>
        <fullName evidence="1">Uncharacterized protein</fullName>
    </submittedName>
</protein>
<sequence>MELFQVTIFNYVLGSLGKLAREVYVTKKQAEKWLNNIISVGEYSAPVKEYLEVLTKEGKNEESYVYGIPFAVPVVSEVRHKVVTGGEIYCMDFCKCSSYEIDFIYFKHDNRFIRAANVTMYNVEYKIAGEYRCIEDFYIEAMYKYTYALEGYKNKLESCIYLPEKEFENEKEFEDDYLHPSEVDFKYIWLYLV</sequence>
<dbReference type="Proteomes" id="UP000244910">
    <property type="component" value="Chromosome"/>
</dbReference>
<dbReference type="AlphaFoldDB" id="A0A2U8DWG7"/>
<gene>
    <name evidence="1" type="ORF">B9W14_20290</name>
</gene>
<dbReference type="RefSeq" id="WP_032077334.1">
    <property type="nucleotide sequence ID" value="NZ_CP020953.1"/>
</dbReference>
<keyword evidence="2" id="KW-1185">Reference proteome</keyword>
<name>A0A2U8DWG7_9CLOT</name>
<evidence type="ECO:0000313" key="2">
    <source>
        <dbReference type="Proteomes" id="UP000244910"/>
    </source>
</evidence>
<dbReference type="EMBL" id="CP020953">
    <property type="protein sequence ID" value="AWI06735.1"/>
    <property type="molecule type" value="Genomic_DNA"/>
</dbReference>
<accession>A0A2U8DWG7</accession>
<dbReference type="KEGG" id="cdrk:B9W14_20290"/>
<reference evidence="2" key="1">
    <citation type="submission" date="2017-04" db="EMBL/GenBank/DDBJ databases">
        <authorList>
            <person name="Song Y."/>
            <person name="Cho B.-K."/>
        </authorList>
    </citation>
    <scope>NUCLEOTIDE SEQUENCE [LARGE SCALE GENOMIC DNA]</scope>
    <source>
        <strain evidence="2">SL1</strain>
    </source>
</reference>
<evidence type="ECO:0000313" key="1">
    <source>
        <dbReference type="EMBL" id="AWI06735.1"/>
    </source>
</evidence>
<proteinExistence type="predicted"/>